<name>A0A9R1VG24_LACSA</name>
<dbReference type="AlphaFoldDB" id="A0A9R1VG24"/>
<dbReference type="EMBL" id="NBSK02000005">
    <property type="protein sequence ID" value="KAJ0204071.1"/>
    <property type="molecule type" value="Genomic_DNA"/>
</dbReference>
<feature type="domain" description="Tf2-1-like SH3-like" evidence="1">
    <location>
        <begin position="210"/>
        <end position="241"/>
    </location>
</feature>
<dbReference type="InterPro" id="IPR012340">
    <property type="entry name" value="NA-bd_OB-fold"/>
</dbReference>
<protein>
    <recommendedName>
        <fullName evidence="1">Tf2-1-like SH3-like domain-containing protein</fullName>
    </recommendedName>
</protein>
<proteinExistence type="predicted"/>
<dbReference type="Proteomes" id="UP000235145">
    <property type="component" value="Unassembled WGS sequence"/>
</dbReference>
<dbReference type="Gene3D" id="2.40.50.140">
    <property type="entry name" value="Nucleic acid-binding proteins"/>
    <property type="match status" value="1"/>
</dbReference>
<dbReference type="Pfam" id="PF24626">
    <property type="entry name" value="SH3_Tf2-1"/>
    <property type="match status" value="1"/>
</dbReference>
<dbReference type="InterPro" id="IPR056924">
    <property type="entry name" value="SH3_Tf2-1"/>
</dbReference>
<dbReference type="PANTHER" id="PTHR46148">
    <property type="entry name" value="CHROMO DOMAIN-CONTAINING PROTEIN"/>
    <property type="match status" value="1"/>
</dbReference>
<evidence type="ECO:0000259" key="1">
    <source>
        <dbReference type="Pfam" id="PF24626"/>
    </source>
</evidence>
<gene>
    <name evidence="2" type="ORF">LSAT_V11C500265800</name>
</gene>
<dbReference type="PANTHER" id="PTHR46148:SF57">
    <property type="entry name" value="OS12G0499874 PROTEIN"/>
    <property type="match status" value="1"/>
</dbReference>
<sequence length="304" mass="35299">MNAYYITCPSFAALKPNSFSGPKFGFSFVDFQYVLSLVHPQNLSIDVIVLVVAFGEMKRESTDKSKHKFHIHIQNEKCIMRTKCKSIYKTIYTIFKPLLLYKTIMRTKCKNRHSVNTYYTSSRLFINSDIDEIIVFKIRLDGDDHPNSSSHMFSLIPSNQVYEYYDFMVKNKLKTIFEVWELVELYMMVSSNSGRGASWAPCTSFLSGFLARVGRVAYHLDLPEELSQIHRTFHVSQLRKCLVDDSTVVPLEDIQVDDRLNYIKRPVAILDQKTKTLRNKVVELVKVQLKGFEHSNNLMVHMQP</sequence>
<comment type="caution">
    <text evidence="2">The sequence shown here is derived from an EMBL/GenBank/DDBJ whole genome shotgun (WGS) entry which is preliminary data.</text>
</comment>
<evidence type="ECO:0000313" key="2">
    <source>
        <dbReference type="EMBL" id="KAJ0204071.1"/>
    </source>
</evidence>
<keyword evidence="3" id="KW-1185">Reference proteome</keyword>
<evidence type="ECO:0000313" key="3">
    <source>
        <dbReference type="Proteomes" id="UP000235145"/>
    </source>
</evidence>
<reference evidence="2 3" key="1">
    <citation type="journal article" date="2017" name="Nat. Commun.">
        <title>Genome assembly with in vitro proximity ligation data and whole-genome triplication in lettuce.</title>
        <authorList>
            <person name="Reyes-Chin-Wo S."/>
            <person name="Wang Z."/>
            <person name="Yang X."/>
            <person name="Kozik A."/>
            <person name="Arikit S."/>
            <person name="Song C."/>
            <person name="Xia L."/>
            <person name="Froenicke L."/>
            <person name="Lavelle D.O."/>
            <person name="Truco M.J."/>
            <person name="Xia R."/>
            <person name="Zhu S."/>
            <person name="Xu C."/>
            <person name="Xu H."/>
            <person name="Xu X."/>
            <person name="Cox K."/>
            <person name="Korf I."/>
            <person name="Meyers B.C."/>
            <person name="Michelmore R.W."/>
        </authorList>
    </citation>
    <scope>NUCLEOTIDE SEQUENCE [LARGE SCALE GENOMIC DNA]</scope>
    <source>
        <strain evidence="3">cv. Salinas</strain>
        <tissue evidence="2">Seedlings</tissue>
    </source>
</reference>
<organism evidence="2 3">
    <name type="scientific">Lactuca sativa</name>
    <name type="common">Garden lettuce</name>
    <dbReference type="NCBI Taxonomy" id="4236"/>
    <lineage>
        <taxon>Eukaryota</taxon>
        <taxon>Viridiplantae</taxon>
        <taxon>Streptophyta</taxon>
        <taxon>Embryophyta</taxon>
        <taxon>Tracheophyta</taxon>
        <taxon>Spermatophyta</taxon>
        <taxon>Magnoliopsida</taxon>
        <taxon>eudicotyledons</taxon>
        <taxon>Gunneridae</taxon>
        <taxon>Pentapetalae</taxon>
        <taxon>asterids</taxon>
        <taxon>campanulids</taxon>
        <taxon>Asterales</taxon>
        <taxon>Asteraceae</taxon>
        <taxon>Cichorioideae</taxon>
        <taxon>Cichorieae</taxon>
        <taxon>Lactucinae</taxon>
        <taxon>Lactuca</taxon>
    </lineage>
</organism>
<accession>A0A9R1VG24</accession>